<dbReference type="EMBL" id="CP022602">
    <property type="protein sequence ID" value="ASV83012.1"/>
    <property type="molecule type" value="Genomic_DNA"/>
</dbReference>
<keyword evidence="1" id="KW-0614">Plasmid</keyword>
<evidence type="ECO:0000313" key="2">
    <source>
        <dbReference type="Proteomes" id="UP000215256"/>
    </source>
</evidence>
<geneLocation type="plasmid" evidence="1 2">
    <name>unnamed2</name>
</geneLocation>
<reference evidence="1 2" key="1">
    <citation type="submission" date="2017-07" db="EMBL/GenBank/DDBJ databases">
        <title>Phylogenetic study on the rhizospheric bacterium Ochrobactrum sp. A44.</title>
        <authorList>
            <person name="Krzyzanowska D.M."/>
            <person name="Ossowicki A."/>
            <person name="Rajewska M."/>
            <person name="Maciag T."/>
            <person name="Kaczynski Z."/>
            <person name="Czerwicka M."/>
            <person name="Jafra S."/>
        </authorList>
    </citation>
    <scope>NUCLEOTIDE SEQUENCE [LARGE SCALE GENOMIC DNA]</scope>
    <source>
        <strain evidence="1 2">A44</strain>
        <plasmid evidence="1 2">unnamed2</plasmid>
    </source>
</reference>
<evidence type="ECO:0000313" key="1">
    <source>
        <dbReference type="EMBL" id="ASV83012.1"/>
    </source>
</evidence>
<proteinExistence type="predicted"/>
<dbReference type="Proteomes" id="UP000215256">
    <property type="component" value="Plasmid unnamed2"/>
</dbReference>
<protein>
    <submittedName>
        <fullName evidence="1">Uncharacterized protein</fullName>
    </submittedName>
</protein>
<dbReference type="AlphaFoldDB" id="A0A248U8U6"/>
<dbReference type="KEGG" id="och:CES85_5839"/>
<organism evidence="1 2">
    <name type="scientific">Ochrobactrum quorumnocens</name>
    <dbReference type="NCBI Taxonomy" id="271865"/>
    <lineage>
        <taxon>Bacteria</taxon>
        <taxon>Pseudomonadati</taxon>
        <taxon>Pseudomonadota</taxon>
        <taxon>Alphaproteobacteria</taxon>
        <taxon>Hyphomicrobiales</taxon>
        <taxon>Brucellaceae</taxon>
        <taxon>Brucella/Ochrobactrum group</taxon>
        <taxon>Ochrobactrum</taxon>
    </lineage>
</organism>
<gene>
    <name evidence="1" type="ORF">CES85_5839</name>
</gene>
<sequence>MHLGDTLLLIEAGRERGLSRNQMAYVLATRTMRLRTR</sequence>
<name>A0A248U8U6_9HYPH</name>
<accession>A0A248U8U6</accession>